<name>A0ACB7EYL2_NIBAL</name>
<organism evidence="1 2">
    <name type="scientific">Nibea albiflora</name>
    <name type="common">Yellow drum</name>
    <name type="synonym">Corvina albiflora</name>
    <dbReference type="NCBI Taxonomy" id="240163"/>
    <lineage>
        <taxon>Eukaryota</taxon>
        <taxon>Metazoa</taxon>
        <taxon>Chordata</taxon>
        <taxon>Craniata</taxon>
        <taxon>Vertebrata</taxon>
        <taxon>Euteleostomi</taxon>
        <taxon>Actinopterygii</taxon>
        <taxon>Neopterygii</taxon>
        <taxon>Teleostei</taxon>
        <taxon>Neoteleostei</taxon>
        <taxon>Acanthomorphata</taxon>
        <taxon>Eupercaria</taxon>
        <taxon>Sciaenidae</taxon>
        <taxon>Nibea</taxon>
    </lineage>
</organism>
<proteinExistence type="predicted"/>
<keyword evidence="2" id="KW-1185">Reference proteome</keyword>
<sequence length="64" mass="7015">VPMFSSPTALTGSQAESQAPIQGLRRATAGETRHRRAATEETYWAYSDILSPPMTPSFLNFCPN</sequence>
<dbReference type="EMBL" id="CM024790">
    <property type="protein sequence ID" value="KAG8007310.1"/>
    <property type="molecule type" value="Genomic_DNA"/>
</dbReference>
<evidence type="ECO:0000313" key="2">
    <source>
        <dbReference type="Proteomes" id="UP000805704"/>
    </source>
</evidence>
<gene>
    <name evidence="1" type="ORF">GBF38_012648</name>
</gene>
<dbReference type="Proteomes" id="UP000805704">
    <property type="component" value="Chromosome 2"/>
</dbReference>
<reference evidence="1" key="1">
    <citation type="submission" date="2020-04" db="EMBL/GenBank/DDBJ databases">
        <title>A chromosome-scale assembly and high-density genetic map of the yellow drum (Nibea albiflora) genome.</title>
        <authorList>
            <person name="Xu D."/>
            <person name="Zhang W."/>
            <person name="Chen R."/>
            <person name="Tan P."/>
            <person name="Wang L."/>
            <person name="Song H."/>
            <person name="Tian L."/>
            <person name="Zhu Q."/>
            <person name="Wang B."/>
        </authorList>
    </citation>
    <scope>NUCLEOTIDE SEQUENCE</scope>
    <source>
        <strain evidence="1">ZJHYS-2018</strain>
    </source>
</reference>
<protein>
    <submittedName>
        <fullName evidence="1">Uncharacterized protein</fullName>
    </submittedName>
</protein>
<evidence type="ECO:0000313" key="1">
    <source>
        <dbReference type="EMBL" id="KAG8007310.1"/>
    </source>
</evidence>
<accession>A0ACB7EYL2</accession>
<feature type="non-terminal residue" evidence="1">
    <location>
        <position position="1"/>
    </location>
</feature>
<comment type="caution">
    <text evidence="1">The sequence shown here is derived from an EMBL/GenBank/DDBJ whole genome shotgun (WGS) entry which is preliminary data.</text>
</comment>